<sequence length="175" mass="17603">MLAAWRLAACWLATAGVLLRSGVAGLLAAGATGAWSTGSTAGALLCVAGALATLGRVMAPASGGGTAGLMILPELGLCASLLISTLGLVSASINGMAARATATRPPAIHSRFFSLLLRSDSSPSSTGGCCWFCSRMVPGWNVQHVFENTAKIAGSSELGNPSGVIILKFSHLSCR</sequence>
<proteinExistence type="predicted"/>
<keyword evidence="1" id="KW-0472">Membrane</keyword>
<feature type="transmembrane region" description="Helical" evidence="1">
    <location>
        <begin position="71"/>
        <end position="93"/>
    </location>
</feature>
<dbReference type="EMBL" id="MKCT01000039">
    <property type="protein sequence ID" value="OHX19371.1"/>
    <property type="molecule type" value="Genomic_DNA"/>
</dbReference>
<evidence type="ECO:0000313" key="2">
    <source>
        <dbReference type="EMBL" id="OHX19371.1"/>
    </source>
</evidence>
<reference evidence="2 3" key="1">
    <citation type="submission" date="2016-09" db="EMBL/GenBank/DDBJ databases">
        <title>Chromobacterium muskegensis sp. nov., an insecticidal bacterium isolated from Sphagnum bogs.</title>
        <authorList>
            <person name="Sparks M.E."/>
            <person name="Blackburn M.B."/>
            <person name="Gundersen-Rindal D.E."/>
            <person name="Mitchell A."/>
            <person name="Farrar R."/>
            <person name="Kuhar D."/>
        </authorList>
    </citation>
    <scope>NUCLEOTIDE SEQUENCE [LARGE SCALE GENOMIC DNA]</scope>
    <source>
        <strain evidence="2 3">14B-1</strain>
    </source>
</reference>
<evidence type="ECO:0000313" key="3">
    <source>
        <dbReference type="Proteomes" id="UP000180280"/>
    </source>
</evidence>
<name>A0ABX3CAY3_9NEIS</name>
<feature type="transmembrane region" description="Helical" evidence="1">
    <location>
        <begin position="38"/>
        <end position="59"/>
    </location>
</feature>
<keyword evidence="3" id="KW-1185">Reference proteome</keyword>
<comment type="caution">
    <text evidence="2">The sequence shown here is derived from an EMBL/GenBank/DDBJ whole genome shotgun (WGS) entry which is preliminary data.</text>
</comment>
<organism evidence="2 3">
    <name type="scientific">Chromobacterium sphagni</name>
    <dbReference type="NCBI Taxonomy" id="1903179"/>
    <lineage>
        <taxon>Bacteria</taxon>
        <taxon>Pseudomonadati</taxon>
        <taxon>Pseudomonadota</taxon>
        <taxon>Betaproteobacteria</taxon>
        <taxon>Neisseriales</taxon>
        <taxon>Chromobacteriaceae</taxon>
        <taxon>Chromobacterium</taxon>
    </lineage>
</organism>
<dbReference type="Proteomes" id="UP000180280">
    <property type="component" value="Unassembled WGS sequence"/>
</dbReference>
<gene>
    <name evidence="2" type="ORF">BI344_09680</name>
</gene>
<keyword evidence="1" id="KW-0812">Transmembrane</keyword>
<evidence type="ECO:0000256" key="1">
    <source>
        <dbReference type="SAM" id="Phobius"/>
    </source>
</evidence>
<accession>A0ABX3CAY3</accession>
<protein>
    <submittedName>
        <fullName evidence="2">Uncharacterized protein</fullName>
    </submittedName>
</protein>
<keyword evidence="1" id="KW-1133">Transmembrane helix</keyword>